<dbReference type="GO" id="GO:0000462">
    <property type="term" value="P:maturation of SSU-rRNA from tricistronic rRNA transcript (SSU-rRNA, 5.8S rRNA, LSU-rRNA)"/>
    <property type="evidence" value="ECO:0007669"/>
    <property type="project" value="TreeGrafter"/>
</dbReference>
<dbReference type="PROSITE" id="PS50294">
    <property type="entry name" value="WD_REPEATS_REGION"/>
    <property type="match status" value="1"/>
</dbReference>
<evidence type="ECO:0000256" key="6">
    <source>
        <dbReference type="ARBA" id="ARBA00023242"/>
    </source>
</evidence>
<dbReference type="InterPro" id="IPR001680">
    <property type="entry name" value="WD40_rpt"/>
</dbReference>
<dbReference type="Proteomes" id="UP001341281">
    <property type="component" value="Chromosome 04"/>
</dbReference>
<evidence type="ECO:0000256" key="4">
    <source>
        <dbReference type="ARBA" id="ARBA00022574"/>
    </source>
</evidence>
<feature type="region of interest" description="Disordered" evidence="10">
    <location>
        <begin position="282"/>
        <end position="312"/>
    </location>
</feature>
<evidence type="ECO:0000256" key="1">
    <source>
        <dbReference type="ARBA" id="ARBA00004604"/>
    </source>
</evidence>
<feature type="repeat" description="WD" evidence="9">
    <location>
        <begin position="62"/>
        <end position="104"/>
    </location>
</feature>
<dbReference type="InterPro" id="IPR019775">
    <property type="entry name" value="WD40_repeat_CS"/>
</dbReference>
<dbReference type="InterPro" id="IPR007287">
    <property type="entry name" value="Sof1"/>
</dbReference>
<keyword evidence="13" id="KW-1185">Reference proteome</keyword>
<dbReference type="PROSITE" id="PS00678">
    <property type="entry name" value="WD_REPEATS_1"/>
    <property type="match status" value="1"/>
</dbReference>
<gene>
    <name evidence="12" type="ORF">U9M48_021347</name>
</gene>
<dbReference type="InterPro" id="IPR051733">
    <property type="entry name" value="WD_repeat_DCAF13/WDSOF1"/>
</dbReference>
<dbReference type="PROSITE" id="PS50082">
    <property type="entry name" value="WD_REPEATS_2"/>
    <property type="match status" value="1"/>
</dbReference>
<comment type="subcellular location">
    <subcellularLocation>
        <location evidence="1">Nucleus</location>
        <location evidence="1">Nucleolus</location>
    </subcellularLocation>
</comment>
<dbReference type="AlphaFoldDB" id="A0AAQ3WTM2"/>
<protein>
    <recommendedName>
        <fullName evidence="3">DDB1- and CUL4-associated factor 13</fullName>
    </recommendedName>
    <alternativeName>
        <fullName evidence="8">WD repeat and SOF domain-containing protein 1</fullName>
    </alternativeName>
</protein>
<keyword evidence="4 9" id="KW-0853">WD repeat</keyword>
<dbReference type="SUPFAM" id="SSF50978">
    <property type="entry name" value="WD40 repeat-like"/>
    <property type="match status" value="1"/>
</dbReference>
<comment type="similarity">
    <text evidence="2">Belongs to the WD repeat DCAF13/WDSOF1 family.</text>
</comment>
<dbReference type="GO" id="GO:0032040">
    <property type="term" value="C:small-subunit processome"/>
    <property type="evidence" value="ECO:0007669"/>
    <property type="project" value="TreeGrafter"/>
</dbReference>
<accession>A0AAQ3WTM2</accession>
<evidence type="ECO:0000256" key="2">
    <source>
        <dbReference type="ARBA" id="ARBA00005649"/>
    </source>
</evidence>
<proteinExistence type="inferred from homology"/>
<evidence type="ECO:0000256" key="9">
    <source>
        <dbReference type="PROSITE-ProRule" id="PRU00221"/>
    </source>
</evidence>
<dbReference type="SMART" id="SM00320">
    <property type="entry name" value="WD40"/>
    <property type="match status" value="3"/>
</dbReference>
<dbReference type="PANTHER" id="PTHR22851:SF0">
    <property type="entry name" value="DDB1- AND CUL4-ASSOCIATED FACTOR 13"/>
    <property type="match status" value="1"/>
</dbReference>
<evidence type="ECO:0000256" key="7">
    <source>
        <dbReference type="ARBA" id="ARBA00023274"/>
    </source>
</evidence>
<dbReference type="EMBL" id="CP144748">
    <property type="protein sequence ID" value="WVZ72970.1"/>
    <property type="molecule type" value="Genomic_DNA"/>
</dbReference>
<keyword evidence="7" id="KW-0687">Ribonucleoprotein</keyword>
<evidence type="ECO:0000313" key="12">
    <source>
        <dbReference type="EMBL" id="WVZ72970.1"/>
    </source>
</evidence>
<evidence type="ECO:0000313" key="13">
    <source>
        <dbReference type="Proteomes" id="UP001341281"/>
    </source>
</evidence>
<dbReference type="Pfam" id="PF04158">
    <property type="entry name" value="Sof1"/>
    <property type="match status" value="1"/>
</dbReference>
<evidence type="ECO:0000256" key="5">
    <source>
        <dbReference type="ARBA" id="ARBA00022737"/>
    </source>
</evidence>
<dbReference type="Pfam" id="PF00400">
    <property type="entry name" value="WD40"/>
    <property type="match status" value="2"/>
</dbReference>
<feature type="compositionally biased region" description="Basic residues" evidence="10">
    <location>
        <begin position="302"/>
        <end position="312"/>
    </location>
</feature>
<evidence type="ECO:0000259" key="11">
    <source>
        <dbReference type="Pfam" id="PF04158"/>
    </source>
</evidence>
<dbReference type="PANTHER" id="PTHR22851">
    <property type="entry name" value="U3 SMALL NUCLEOLAR RNA U3 SNORNA ASSOCIATED PROTEIN"/>
    <property type="match status" value="1"/>
</dbReference>
<name>A0AAQ3WTM2_PASNO</name>
<reference evidence="12 13" key="1">
    <citation type="submission" date="2024-02" db="EMBL/GenBank/DDBJ databases">
        <title>High-quality chromosome-scale genome assembly of Pensacola bahiagrass (Paspalum notatum Flugge var. saurae).</title>
        <authorList>
            <person name="Vega J.M."/>
            <person name="Podio M."/>
            <person name="Orjuela J."/>
            <person name="Siena L.A."/>
            <person name="Pessino S.C."/>
            <person name="Combes M.C."/>
            <person name="Mariac C."/>
            <person name="Albertini E."/>
            <person name="Pupilli F."/>
            <person name="Ortiz J.P.A."/>
            <person name="Leblanc O."/>
        </authorList>
    </citation>
    <scope>NUCLEOTIDE SEQUENCE [LARGE SCALE GENOMIC DNA]</scope>
    <source>
        <strain evidence="12">R1</strain>
        <tissue evidence="12">Leaf</tissue>
    </source>
</reference>
<evidence type="ECO:0000256" key="8">
    <source>
        <dbReference type="ARBA" id="ARBA00032239"/>
    </source>
</evidence>
<keyword evidence="6" id="KW-0539">Nucleus</keyword>
<sequence length="312" mass="35947">MRVKVISRSTDEFTRERSQDLQKVFRNYDPGLRTQEKAVEYTRALNAAKLEKIFAKPFVGAMDGHIDAISCMAKNPNHLKAIFSGSMDGDIRLWDIAARKTICQFPGHQGACQFPGHQGAVKPSAVFTWKHAFLGVDHQWDGNLFATAGAQVDIWDPKSEPINSFQRGNDTVLSLRFDPGDCNLFITSGSDRSLTLYDMRMSSPARKLIMKTRCNSVCWNPREPMNFTALLPRERKRQEYLDAVKERYKHLPEVKRIDRYRHLPKAIYNAAKLRRTMIEAENRKAERRRKHSAPGSMPVQPFRKRRIIKEVE</sequence>
<dbReference type="InterPro" id="IPR015943">
    <property type="entry name" value="WD40/YVTN_repeat-like_dom_sf"/>
</dbReference>
<evidence type="ECO:0000256" key="3">
    <source>
        <dbReference type="ARBA" id="ARBA00021762"/>
    </source>
</evidence>
<organism evidence="12 13">
    <name type="scientific">Paspalum notatum var. saurae</name>
    <dbReference type="NCBI Taxonomy" id="547442"/>
    <lineage>
        <taxon>Eukaryota</taxon>
        <taxon>Viridiplantae</taxon>
        <taxon>Streptophyta</taxon>
        <taxon>Embryophyta</taxon>
        <taxon>Tracheophyta</taxon>
        <taxon>Spermatophyta</taxon>
        <taxon>Magnoliopsida</taxon>
        <taxon>Liliopsida</taxon>
        <taxon>Poales</taxon>
        <taxon>Poaceae</taxon>
        <taxon>PACMAD clade</taxon>
        <taxon>Panicoideae</taxon>
        <taxon>Andropogonodae</taxon>
        <taxon>Paspaleae</taxon>
        <taxon>Paspalinae</taxon>
        <taxon>Paspalum</taxon>
    </lineage>
</organism>
<feature type="domain" description="Sof1-like protein" evidence="11">
    <location>
        <begin position="229"/>
        <end position="307"/>
    </location>
</feature>
<dbReference type="Gene3D" id="2.130.10.10">
    <property type="entry name" value="YVTN repeat-like/Quinoprotein amine dehydrogenase"/>
    <property type="match status" value="1"/>
</dbReference>
<evidence type="ECO:0000256" key="10">
    <source>
        <dbReference type="SAM" id="MobiDB-lite"/>
    </source>
</evidence>
<dbReference type="InterPro" id="IPR036322">
    <property type="entry name" value="WD40_repeat_dom_sf"/>
</dbReference>
<keyword evidence="5" id="KW-0677">Repeat</keyword>